<dbReference type="KEGG" id="vcw:GJQ55_13215"/>
<proteinExistence type="predicted"/>
<feature type="domain" description="ChrR-like cupin" evidence="1">
    <location>
        <begin position="126"/>
        <end position="221"/>
    </location>
</feature>
<protein>
    <submittedName>
        <fullName evidence="2">Cupin</fullName>
    </submittedName>
</protein>
<evidence type="ECO:0000313" key="3">
    <source>
        <dbReference type="Proteomes" id="UP000596074"/>
    </source>
</evidence>
<dbReference type="RefSeq" id="WP_228345451.1">
    <property type="nucleotide sequence ID" value="NZ_CP046056.1"/>
</dbReference>
<dbReference type="Pfam" id="PF12973">
    <property type="entry name" value="Cupin_7"/>
    <property type="match status" value="2"/>
</dbReference>
<dbReference type="Gene3D" id="2.60.120.10">
    <property type="entry name" value="Jelly Rolls"/>
    <property type="match status" value="1"/>
</dbReference>
<dbReference type="InterPro" id="IPR025979">
    <property type="entry name" value="ChrR-like_cupin_dom"/>
</dbReference>
<dbReference type="EMBL" id="CP046056">
    <property type="protein sequence ID" value="QQD25377.1"/>
    <property type="molecule type" value="Genomic_DNA"/>
</dbReference>
<dbReference type="Proteomes" id="UP000596074">
    <property type="component" value="Chromosome"/>
</dbReference>
<feature type="domain" description="ChrR-like cupin" evidence="1">
    <location>
        <begin position="16"/>
        <end position="119"/>
    </location>
</feature>
<accession>A0A9X7YQU3</accession>
<gene>
    <name evidence="2" type="ORF">GJQ55_13215</name>
</gene>
<sequence>MTTSPAFQPINMDRSQRTVIVAGEQTWLPAPQAPVERIPLEREAPEQGQTTSFVRYLPGARFPQHNHPLGEEILVLEGVFSDESGDYPAGSYLRNPPGSSHAPFSEAGCLIFVKLNQFAATDTEVVRIRPQDQQWRPGIGNLRVCPLHEHQSASTAFVHWPAGEIFQPHRHWGGEEIVVIKGCFRDEYGAYPAHSWLRNPHLSQHHPFVDEETLILVKVGHI</sequence>
<dbReference type="InterPro" id="IPR011051">
    <property type="entry name" value="RmlC_Cupin_sf"/>
</dbReference>
<dbReference type="AlphaFoldDB" id="A0A9X7YQU3"/>
<organism evidence="2 3">
    <name type="scientific">Venatoribacter cucullus</name>
    <dbReference type="NCBI Taxonomy" id="2661630"/>
    <lineage>
        <taxon>Bacteria</taxon>
        <taxon>Pseudomonadati</taxon>
        <taxon>Pseudomonadota</taxon>
        <taxon>Gammaproteobacteria</taxon>
        <taxon>Oceanospirillales</taxon>
        <taxon>Oceanospirillaceae</taxon>
        <taxon>Venatoribacter</taxon>
    </lineage>
</organism>
<dbReference type="CDD" id="cd20303">
    <property type="entry name" value="cupin_ChrR_1"/>
    <property type="match status" value="2"/>
</dbReference>
<reference evidence="2 3" key="1">
    <citation type="submission" date="2019-11" db="EMBL/GenBank/DDBJ databases">
        <title>Venatorbacter sp. nov. a predator of Campylobacter and other Gram-negative bacteria.</title>
        <authorList>
            <person name="Saeedi A."/>
            <person name="Cummings N.J."/>
            <person name="Connerton I.F."/>
            <person name="Connerton P.L."/>
        </authorList>
    </citation>
    <scope>NUCLEOTIDE SEQUENCE [LARGE SCALE GENOMIC DNA]</scope>
    <source>
        <strain evidence="2">XL5</strain>
    </source>
</reference>
<evidence type="ECO:0000259" key="1">
    <source>
        <dbReference type="Pfam" id="PF12973"/>
    </source>
</evidence>
<dbReference type="InterPro" id="IPR014710">
    <property type="entry name" value="RmlC-like_jellyroll"/>
</dbReference>
<keyword evidence="3" id="KW-1185">Reference proteome</keyword>
<dbReference type="SUPFAM" id="SSF51182">
    <property type="entry name" value="RmlC-like cupins"/>
    <property type="match status" value="2"/>
</dbReference>
<name>A0A9X7YQU3_9GAMM</name>
<evidence type="ECO:0000313" key="2">
    <source>
        <dbReference type="EMBL" id="QQD25377.1"/>
    </source>
</evidence>